<keyword evidence="2" id="KW-1185">Reference proteome</keyword>
<evidence type="ECO:0000313" key="1">
    <source>
        <dbReference type="EMBL" id="VVE07257.1"/>
    </source>
</evidence>
<organism evidence="1 2">
    <name type="scientific">Pandoraea terrigena</name>
    <dbReference type="NCBI Taxonomy" id="2508292"/>
    <lineage>
        <taxon>Bacteria</taxon>
        <taxon>Pseudomonadati</taxon>
        <taxon>Pseudomonadota</taxon>
        <taxon>Betaproteobacteria</taxon>
        <taxon>Burkholderiales</taxon>
        <taxon>Burkholderiaceae</taxon>
        <taxon>Pandoraea</taxon>
    </lineage>
</organism>
<sequence>MLLIDALKREAGLSEAEFYRLVVSRAVNEKDGTLTRELLARLQPVPKPTLPDVRFSIPASASPVDKVVAIIDAVADGKCPPDVGDMMIGMIKNMLDIYNVTELADKVKAIEERLGALGQ</sequence>
<protein>
    <submittedName>
        <fullName evidence="1">Uncharacterized protein</fullName>
    </submittedName>
</protein>
<name>A0A5E4V4P4_9BURK</name>
<gene>
    <name evidence="1" type="ORF">PTE31013_02454</name>
</gene>
<evidence type="ECO:0000313" key="2">
    <source>
        <dbReference type="Proteomes" id="UP000334380"/>
    </source>
</evidence>
<accession>A0A5E4V4P4</accession>
<proteinExistence type="predicted"/>
<reference evidence="1 2" key="1">
    <citation type="submission" date="2019-08" db="EMBL/GenBank/DDBJ databases">
        <authorList>
            <person name="Peeters C."/>
        </authorList>
    </citation>
    <scope>NUCLEOTIDE SEQUENCE [LARGE SCALE GENOMIC DNA]</scope>
    <source>
        <strain evidence="1 2">LMG 31013</strain>
    </source>
</reference>
<dbReference type="Proteomes" id="UP000334380">
    <property type="component" value="Unassembled WGS sequence"/>
</dbReference>
<dbReference type="AlphaFoldDB" id="A0A5E4V4P4"/>
<dbReference type="EMBL" id="CABPRU010000005">
    <property type="protein sequence ID" value="VVE07257.1"/>
    <property type="molecule type" value="Genomic_DNA"/>
</dbReference>